<accession>A0A699YSV1</accession>
<feature type="non-terminal residue" evidence="2">
    <location>
        <position position="1"/>
    </location>
</feature>
<dbReference type="Proteomes" id="UP000485058">
    <property type="component" value="Unassembled WGS sequence"/>
</dbReference>
<reference evidence="2 3" key="1">
    <citation type="submission" date="2020-02" db="EMBL/GenBank/DDBJ databases">
        <title>Draft genome sequence of Haematococcus lacustris strain NIES-144.</title>
        <authorList>
            <person name="Morimoto D."/>
            <person name="Nakagawa S."/>
            <person name="Yoshida T."/>
            <person name="Sawayama S."/>
        </authorList>
    </citation>
    <scope>NUCLEOTIDE SEQUENCE [LARGE SCALE GENOMIC DNA]</scope>
    <source>
        <strain evidence="2 3">NIES-144</strain>
    </source>
</reference>
<evidence type="ECO:0000313" key="2">
    <source>
        <dbReference type="EMBL" id="GFH10828.1"/>
    </source>
</evidence>
<feature type="region of interest" description="Disordered" evidence="1">
    <location>
        <begin position="30"/>
        <end position="55"/>
    </location>
</feature>
<comment type="caution">
    <text evidence="2">The sequence shown here is derived from an EMBL/GenBank/DDBJ whole genome shotgun (WGS) entry which is preliminary data.</text>
</comment>
<organism evidence="2 3">
    <name type="scientific">Haematococcus lacustris</name>
    <name type="common">Green alga</name>
    <name type="synonym">Haematococcus pluvialis</name>
    <dbReference type="NCBI Taxonomy" id="44745"/>
    <lineage>
        <taxon>Eukaryota</taxon>
        <taxon>Viridiplantae</taxon>
        <taxon>Chlorophyta</taxon>
        <taxon>core chlorophytes</taxon>
        <taxon>Chlorophyceae</taxon>
        <taxon>CS clade</taxon>
        <taxon>Chlamydomonadales</taxon>
        <taxon>Haematococcaceae</taxon>
        <taxon>Haematococcus</taxon>
    </lineage>
</organism>
<feature type="region of interest" description="Disordered" evidence="1">
    <location>
        <begin position="628"/>
        <end position="737"/>
    </location>
</feature>
<feature type="region of interest" description="Disordered" evidence="1">
    <location>
        <begin position="342"/>
        <end position="378"/>
    </location>
</feature>
<feature type="region of interest" description="Disordered" evidence="1">
    <location>
        <begin position="103"/>
        <end position="135"/>
    </location>
</feature>
<feature type="region of interest" description="Disordered" evidence="1">
    <location>
        <begin position="390"/>
        <end position="489"/>
    </location>
</feature>
<proteinExistence type="predicted"/>
<feature type="region of interest" description="Disordered" evidence="1">
    <location>
        <begin position="556"/>
        <end position="606"/>
    </location>
</feature>
<feature type="compositionally biased region" description="Basic residues" evidence="1">
    <location>
        <begin position="712"/>
        <end position="722"/>
    </location>
</feature>
<name>A0A699YSV1_HAELA</name>
<feature type="compositionally biased region" description="Low complexity" evidence="1">
    <location>
        <begin position="571"/>
        <end position="580"/>
    </location>
</feature>
<feature type="region of interest" description="Disordered" evidence="1">
    <location>
        <begin position="258"/>
        <end position="295"/>
    </location>
</feature>
<feature type="non-terminal residue" evidence="2">
    <location>
        <position position="737"/>
    </location>
</feature>
<sequence length="737" mass="77040">MLTLLLPPWPADLGRCPGPDPQDCIPCHDPTGQEAGRRHSIGSHGIKALQPPPDCPDSLVSSMKIRQLPRLTADTPMYDLLKLFRVGRSHMALLTQPLARSSCSSSAAGLEGPGQVSADPSHASGANLASSQHARMGGRRISNGLMGQEDDSYFNQHLQRGGLATVHEASCQHHPHSYTNLNSQVTHLQAPKAAGPGQPDPHNRLPGTDDPARSVDSPHGPMLTPPGAGLGAWQHRLHGAVEAVESRMLGWRDGSVHDEERQRLLPSEPPSDAAQLAPGGEDRRSGEFASEELRDSASRTLTASCDGRASRQVLSVVAAGLPHPRLHHRHRLHHHNVHKELPVSSDHSHVQDPSSAGWPGGLASSGVDTPGGQPPAAGLTAQLTASHKLGLSPSSQETSGHASHHPALLGRDSTPGPGPLSAADIEEDTQWLPDPPGTHPGSSRGRTHGMGSDQLPASGPSYRDRLLSTGASSHAQGGGVTGSNPTGRLPDMRQSFGDKLPSAAGIHVQEGCDAPLPHPYPDPAPHPLSGTPLGRGLSWAGMGVEEVGGWIRSRASGQGMEAAQSTTSPHGLAGEALEAEGQGEKPAQGQLPPAHNRSFASLKQLFARPSDQGQLAAATLGHAGSMQGSELAGVGAEGATPGAAAAGERRRSHKATESEKRSQKSRQRQRRSAAPPDLPTPATGIERDCELGSAPDLPPSPKSHSGLSTAVKRLRSIHRAFRRNSDAATQQQQEPGA</sequence>
<dbReference type="AlphaFoldDB" id="A0A699YSV1"/>
<feature type="compositionally biased region" description="Low complexity" evidence="1">
    <location>
        <begin position="632"/>
        <end position="646"/>
    </location>
</feature>
<evidence type="ECO:0000313" key="3">
    <source>
        <dbReference type="Proteomes" id="UP000485058"/>
    </source>
</evidence>
<dbReference type="EMBL" id="BLLF01000351">
    <property type="protein sequence ID" value="GFH10828.1"/>
    <property type="molecule type" value="Genomic_DNA"/>
</dbReference>
<feature type="compositionally biased region" description="Basic and acidic residues" evidence="1">
    <location>
        <begin position="280"/>
        <end position="295"/>
    </location>
</feature>
<protein>
    <submittedName>
        <fullName evidence="2">Uncharacterized protein</fullName>
    </submittedName>
</protein>
<feature type="region of interest" description="Disordered" evidence="1">
    <location>
        <begin position="190"/>
        <end position="231"/>
    </location>
</feature>
<feature type="compositionally biased region" description="Polar residues" evidence="1">
    <location>
        <begin position="392"/>
        <end position="401"/>
    </location>
</feature>
<gene>
    <name evidence="2" type="ORF">HaLaN_06216</name>
</gene>
<evidence type="ECO:0000256" key="1">
    <source>
        <dbReference type="SAM" id="MobiDB-lite"/>
    </source>
</evidence>
<keyword evidence="3" id="KW-1185">Reference proteome</keyword>
<feature type="compositionally biased region" description="Polar residues" evidence="1">
    <location>
        <begin position="726"/>
        <end position="737"/>
    </location>
</feature>